<evidence type="ECO:0000256" key="2">
    <source>
        <dbReference type="ARBA" id="ARBA00010271"/>
    </source>
</evidence>
<dbReference type="Proteomes" id="UP000734854">
    <property type="component" value="Unassembled WGS sequence"/>
</dbReference>
<sequence>MCKLTGNAGMGPPLENAEGVLSNTRWYATNQFAVDVIFNNRMKQYDCLTKDSSIAAAVFVPFYASFDIARYLWGYNISHRDAASLELVYWLVKRPDWSVMSGKDHFLVLEGSLGISEAKDEDVFVWQNRMRKLERKYLFSFAGAPCPDNPKSIRGQVIDQCRSSMVCKLLECDFGESKCQSPSSIMRMFHSSLFCLLPQGDSYTRRSAFVGRLHSFFFFHPGSAYIQYVLLGDGQRTVGAHEWDPFFSKPKDANGDSGSSSTEAAQNSWRNEQMSET</sequence>
<evidence type="ECO:0000313" key="9">
    <source>
        <dbReference type="Proteomes" id="UP000734854"/>
    </source>
</evidence>
<evidence type="ECO:0000256" key="4">
    <source>
        <dbReference type="ARBA" id="ARBA00022968"/>
    </source>
</evidence>
<feature type="region of interest" description="Disordered" evidence="6">
    <location>
        <begin position="249"/>
        <end position="277"/>
    </location>
</feature>
<comment type="similarity">
    <text evidence="2">Belongs to the glycosyltransferase 47 family.</text>
</comment>
<keyword evidence="9" id="KW-1185">Reference proteome</keyword>
<accession>A0A8J5LT67</accession>
<dbReference type="PANTHER" id="PTHR11062">
    <property type="entry name" value="EXOSTOSIN HEPARAN SULFATE GLYCOSYLTRANSFERASE -RELATED"/>
    <property type="match status" value="1"/>
</dbReference>
<dbReference type="Pfam" id="PF03016">
    <property type="entry name" value="Exostosin_GT47"/>
    <property type="match status" value="2"/>
</dbReference>
<keyword evidence="4" id="KW-0812">Transmembrane</keyword>
<keyword evidence="4" id="KW-0735">Signal-anchor</keyword>
<feature type="domain" description="Exostosin GT47" evidence="7">
    <location>
        <begin position="120"/>
        <end position="209"/>
    </location>
</feature>
<comment type="caution">
    <text evidence="8">The sequence shown here is derived from an EMBL/GenBank/DDBJ whole genome shotgun (WGS) entry which is preliminary data.</text>
</comment>
<dbReference type="GO" id="GO:0016757">
    <property type="term" value="F:glycosyltransferase activity"/>
    <property type="evidence" value="ECO:0007669"/>
    <property type="project" value="UniProtKB-KW"/>
</dbReference>
<evidence type="ECO:0000256" key="5">
    <source>
        <dbReference type="ARBA" id="ARBA00023034"/>
    </source>
</evidence>
<name>A0A8J5LT67_ZINOF</name>
<dbReference type="PANTHER" id="PTHR11062:SF56">
    <property type="entry name" value="XYLOGLUCAN GALACTOSYLTRANSFERASE MUR3"/>
    <property type="match status" value="1"/>
</dbReference>
<dbReference type="InterPro" id="IPR004263">
    <property type="entry name" value="Exostosin"/>
</dbReference>
<reference evidence="8 9" key="1">
    <citation type="submission" date="2020-08" db="EMBL/GenBank/DDBJ databases">
        <title>Plant Genome Project.</title>
        <authorList>
            <person name="Zhang R.-G."/>
        </authorList>
    </citation>
    <scope>NUCLEOTIDE SEQUENCE [LARGE SCALE GENOMIC DNA]</scope>
    <source>
        <tissue evidence="8">Rhizome</tissue>
    </source>
</reference>
<feature type="domain" description="Exostosin GT47" evidence="7">
    <location>
        <begin position="24"/>
        <end position="110"/>
    </location>
</feature>
<keyword evidence="3" id="KW-0808">Transferase</keyword>
<dbReference type="EMBL" id="JACMSC010000005">
    <property type="protein sequence ID" value="KAG6522465.1"/>
    <property type="molecule type" value="Genomic_DNA"/>
</dbReference>
<evidence type="ECO:0000256" key="3">
    <source>
        <dbReference type="ARBA" id="ARBA00022676"/>
    </source>
</evidence>
<protein>
    <recommendedName>
        <fullName evidence="7">Exostosin GT47 domain-containing protein</fullName>
    </recommendedName>
</protein>
<dbReference type="InterPro" id="IPR040911">
    <property type="entry name" value="Exostosin_GT47"/>
</dbReference>
<evidence type="ECO:0000256" key="1">
    <source>
        <dbReference type="ARBA" id="ARBA00004323"/>
    </source>
</evidence>
<dbReference type="AlphaFoldDB" id="A0A8J5LT67"/>
<comment type="subcellular location">
    <subcellularLocation>
        <location evidence="1">Golgi apparatus membrane</location>
        <topology evidence="1">Single-pass type II membrane protein</topology>
    </subcellularLocation>
</comment>
<keyword evidence="3" id="KW-0328">Glycosyltransferase</keyword>
<evidence type="ECO:0000259" key="7">
    <source>
        <dbReference type="Pfam" id="PF03016"/>
    </source>
</evidence>
<gene>
    <name evidence="8" type="ORF">ZIOFF_019605</name>
</gene>
<evidence type="ECO:0000313" key="8">
    <source>
        <dbReference type="EMBL" id="KAG6522465.1"/>
    </source>
</evidence>
<dbReference type="GO" id="GO:0000139">
    <property type="term" value="C:Golgi membrane"/>
    <property type="evidence" value="ECO:0007669"/>
    <property type="project" value="UniProtKB-SubCell"/>
</dbReference>
<keyword evidence="5" id="KW-0333">Golgi apparatus</keyword>
<organism evidence="8 9">
    <name type="scientific">Zingiber officinale</name>
    <name type="common">Ginger</name>
    <name type="synonym">Amomum zingiber</name>
    <dbReference type="NCBI Taxonomy" id="94328"/>
    <lineage>
        <taxon>Eukaryota</taxon>
        <taxon>Viridiplantae</taxon>
        <taxon>Streptophyta</taxon>
        <taxon>Embryophyta</taxon>
        <taxon>Tracheophyta</taxon>
        <taxon>Spermatophyta</taxon>
        <taxon>Magnoliopsida</taxon>
        <taxon>Liliopsida</taxon>
        <taxon>Zingiberales</taxon>
        <taxon>Zingiberaceae</taxon>
        <taxon>Zingiber</taxon>
    </lineage>
</organism>
<evidence type="ECO:0000256" key="6">
    <source>
        <dbReference type="SAM" id="MobiDB-lite"/>
    </source>
</evidence>
<proteinExistence type="inferred from homology"/>
<feature type="compositionally biased region" description="Polar residues" evidence="6">
    <location>
        <begin position="256"/>
        <end position="277"/>
    </location>
</feature>